<dbReference type="Proteomes" id="UP000019132">
    <property type="component" value="Unassembled WGS sequence"/>
</dbReference>
<name>K3WUZ7_GLOUD</name>
<dbReference type="GO" id="GO:0035091">
    <property type="term" value="F:phosphatidylinositol binding"/>
    <property type="evidence" value="ECO:0007669"/>
    <property type="project" value="InterPro"/>
</dbReference>
<reference evidence="4" key="2">
    <citation type="submission" date="2010-04" db="EMBL/GenBank/DDBJ databases">
        <authorList>
            <person name="Buell R."/>
            <person name="Hamilton J."/>
            <person name="Hostetler J."/>
        </authorList>
    </citation>
    <scope>NUCLEOTIDE SEQUENCE [LARGE SCALE GENOMIC DNA]</scope>
    <source>
        <strain evidence="4">DAOM:BR144</strain>
    </source>
</reference>
<reference evidence="4" key="1">
    <citation type="journal article" date="2010" name="Genome Biol.">
        <title>Genome sequence of the necrotrophic plant pathogen Pythium ultimum reveals original pathogenicity mechanisms and effector repertoire.</title>
        <authorList>
            <person name="Levesque C.A."/>
            <person name="Brouwer H."/>
            <person name="Cano L."/>
            <person name="Hamilton J.P."/>
            <person name="Holt C."/>
            <person name="Huitema E."/>
            <person name="Raffaele S."/>
            <person name="Robideau G.P."/>
            <person name="Thines M."/>
            <person name="Win J."/>
            <person name="Zerillo M.M."/>
            <person name="Beakes G.W."/>
            <person name="Boore J.L."/>
            <person name="Busam D."/>
            <person name="Dumas B."/>
            <person name="Ferriera S."/>
            <person name="Fuerstenberg S.I."/>
            <person name="Gachon C.M."/>
            <person name="Gaulin E."/>
            <person name="Govers F."/>
            <person name="Grenville-Briggs L."/>
            <person name="Horner N."/>
            <person name="Hostetler J."/>
            <person name="Jiang R.H."/>
            <person name="Johnson J."/>
            <person name="Krajaejun T."/>
            <person name="Lin H."/>
            <person name="Meijer H.J."/>
            <person name="Moore B."/>
            <person name="Morris P."/>
            <person name="Phuntmart V."/>
            <person name="Puiu D."/>
            <person name="Shetty J."/>
            <person name="Stajich J.E."/>
            <person name="Tripathy S."/>
            <person name="Wawra S."/>
            <person name="van West P."/>
            <person name="Whitty B.R."/>
            <person name="Coutinho P.M."/>
            <person name="Henrissat B."/>
            <person name="Martin F."/>
            <person name="Thomas P.D."/>
            <person name="Tyler B.M."/>
            <person name="De Vries R.P."/>
            <person name="Kamoun S."/>
            <person name="Yandell M."/>
            <person name="Tisserat N."/>
            <person name="Buell C.R."/>
        </authorList>
    </citation>
    <scope>NUCLEOTIDE SEQUENCE</scope>
    <source>
        <strain evidence="4">DAOM:BR144</strain>
    </source>
</reference>
<keyword evidence="4" id="KW-1185">Reference proteome</keyword>
<dbReference type="eggNOG" id="ENOG502QWE9">
    <property type="taxonomic scope" value="Eukaryota"/>
</dbReference>
<feature type="compositionally biased region" description="Basic and acidic residues" evidence="1">
    <location>
        <begin position="384"/>
        <end position="395"/>
    </location>
</feature>
<dbReference type="OMA" id="HTYRKAQ"/>
<feature type="compositionally biased region" description="Low complexity" evidence="1">
    <location>
        <begin position="301"/>
        <end position="338"/>
    </location>
</feature>
<sequence>MSRLVVAIGHVEFTLANQTLYVVNVQQDADEWEVRRTYSDFRKLRDDVLRVMSRQHDPSSLEFARAVGATPFPPKRLFGSRKDRVVKERAVELHHFLIKLLLLTHTYRKAQKAQLSENEPEQASASVFFLLRDFLKPLGATPANAANSASATANDEHDETSHRVIRESKMLAMRSSSGNTTATNMIRSAHDSPPPPPNPPPVHVPAVKTPAQMLRQESSIPILEEVPPPQRKKTLSIGALTHHVGRSVSSASSQQQQNDDRSRQDSNASNTSYYSTSSSRKPSNAASEPDAAAHGGSSYTAASSVPVAISSSSSSSSSSASTVLSSSASSVPSRSKSSYNGSQSRSYTDENRTFSSSAIEGRRAKSKHASSSSSHARSKPRSISTKELRTSERKSKLSPQLTAQAISIQAQKELEQYVSEYSAIMILRYVDRFISKAVMKTPGPYTVQNERLVIDSERFYEELDDMFKDLPANFESNFKNVVGEWRFPLALDAYVQMKWNSFQECRSTPNSSTTNTSSTSYRSSASKKSSRRHHRKAGSDSDSESSSEYEYVGGGGGYMKPKKVFTDEEADVLDKMIAEGTAGKDQMLRLRRQMNEQGWNRRENPSGVGHFSSSFTKKKKGGISTNEYWTDTDDDDHRQTGSSGGEEAAIEHYQQKYNALRKERLSRREGGLV</sequence>
<dbReference type="CDD" id="cd06093">
    <property type="entry name" value="PX_domain"/>
    <property type="match status" value="1"/>
</dbReference>
<feature type="region of interest" description="Disordered" evidence="1">
    <location>
        <begin position="505"/>
        <end position="553"/>
    </location>
</feature>
<feature type="compositionally biased region" description="Low complexity" evidence="1">
    <location>
        <begin position="265"/>
        <end position="279"/>
    </location>
</feature>
<feature type="compositionally biased region" description="Polar residues" evidence="1">
    <location>
        <begin position="174"/>
        <end position="186"/>
    </location>
</feature>
<feature type="compositionally biased region" description="Low complexity" evidence="1">
    <location>
        <begin position="144"/>
        <end position="153"/>
    </location>
</feature>
<feature type="region of interest" description="Disordered" evidence="1">
    <location>
        <begin position="245"/>
        <end position="401"/>
    </location>
</feature>
<protein>
    <recommendedName>
        <fullName evidence="2">PX domain-containing protein</fullName>
    </recommendedName>
</protein>
<feature type="compositionally biased region" description="Basic and acidic residues" evidence="1">
    <location>
        <begin position="159"/>
        <end position="169"/>
    </location>
</feature>
<feature type="domain" description="PX" evidence="2">
    <location>
        <begin position="1"/>
        <end position="136"/>
    </location>
</feature>
<dbReference type="STRING" id="431595.K3WUZ7"/>
<evidence type="ECO:0000256" key="1">
    <source>
        <dbReference type="SAM" id="MobiDB-lite"/>
    </source>
</evidence>
<feature type="compositionally biased region" description="Low complexity" evidence="1">
    <location>
        <begin position="246"/>
        <end position="257"/>
    </location>
</feature>
<evidence type="ECO:0000313" key="4">
    <source>
        <dbReference type="Proteomes" id="UP000019132"/>
    </source>
</evidence>
<dbReference type="Pfam" id="PF00787">
    <property type="entry name" value="PX"/>
    <property type="match status" value="1"/>
</dbReference>
<dbReference type="Gene3D" id="3.30.1520.10">
    <property type="entry name" value="Phox-like domain"/>
    <property type="match status" value="1"/>
</dbReference>
<accession>K3WUZ7</accession>
<dbReference type="InterPro" id="IPR036871">
    <property type="entry name" value="PX_dom_sf"/>
</dbReference>
<reference evidence="3" key="3">
    <citation type="submission" date="2015-02" db="UniProtKB">
        <authorList>
            <consortium name="EnsemblProtists"/>
        </authorList>
    </citation>
    <scope>IDENTIFICATION</scope>
    <source>
        <strain evidence="3">DAOM BR144</strain>
    </source>
</reference>
<dbReference type="InterPro" id="IPR001683">
    <property type="entry name" value="PX_dom"/>
</dbReference>
<dbReference type="InParanoid" id="K3WUZ7"/>
<dbReference type="EnsemblProtists" id="PYU1_T008794">
    <property type="protein sequence ID" value="PYU1_T008794"/>
    <property type="gene ID" value="PYU1_G008776"/>
</dbReference>
<feature type="compositionally biased region" description="Pro residues" evidence="1">
    <location>
        <begin position="192"/>
        <end position="203"/>
    </location>
</feature>
<dbReference type="SUPFAM" id="SSF64268">
    <property type="entry name" value="PX domain"/>
    <property type="match status" value="1"/>
</dbReference>
<evidence type="ECO:0000313" key="3">
    <source>
        <dbReference type="EnsemblProtists" id="PYU1_T008794"/>
    </source>
</evidence>
<dbReference type="EMBL" id="GL376558">
    <property type="status" value="NOT_ANNOTATED_CDS"/>
    <property type="molecule type" value="Genomic_DNA"/>
</dbReference>
<organism evidence="3 4">
    <name type="scientific">Globisporangium ultimum (strain ATCC 200006 / CBS 805.95 / DAOM BR144)</name>
    <name type="common">Pythium ultimum</name>
    <dbReference type="NCBI Taxonomy" id="431595"/>
    <lineage>
        <taxon>Eukaryota</taxon>
        <taxon>Sar</taxon>
        <taxon>Stramenopiles</taxon>
        <taxon>Oomycota</taxon>
        <taxon>Peronosporomycetes</taxon>
        <taxon>Pythiales</taxon>
        <taxon>Pythiaceae</taxon>
        <taxon>Globisporangium</taxon>
    </lineage>
</organism>
<feature type="region of interest" description="Disordered" evidence="1">
    <location>
        <begin position="597"/>
        <end position="648"/>
    </location>
</feature>
<proteinExistence type="predicted"/>
<dbReference type="AlphaFoldDB" id="K3WUZ7"/>
<dbReference type="PROSITE" id="PS50195">
    <property type="entry name" value="PX"/>
    <property type="match status" value="1"/>
</dbReference>
<feature type="compositionally biased region" description="Low complexity" evidence="1">
    <location>
        <begin position="506"/>
        <end position="527"/>
    </location>
</feature>
<feature type="region of interest" description="Disordered" evidence="1">
    <location>
        <begin position="144"/>
        <end position="206"/>
    </location>
</feature>
<dbReference type="HOGENOM" id="CLU_408566_0_0_1"/>
<dbReference type="VEuPathDB" id="FungiDB:PYU1_G008776"/>
<evidence type="ECO:0000259" key="2">
    <source>
        <dbReference type="PROSITE" id="PS50195"/>
    </source>
</evidence>